<dbReference type="InterPro" id="IPR000774">
    <property type="entry name" value="PPIase_FKBP_N"/>
</dbReference>
<dbReference type="InterPro" id="IPR036944">
    <property type="entry name" value="PPIase_FKBP_N_sf"/>
</dbReference>
<dbReference type="SUPFAM" id="SSF54534">
    <property type="entry name" value="FKBP-like"/>
    <property type="match status" value="1"/>
</dbReference>
<gene>
    <name evidence="9" type="ORF">EYC98_01390</name>
</gene>
<feature type="domain" description="PPIase FKBP-type" evidence="8">
    <location>
        <begin position="152"/>
        <end position="237"/>
    </location>
</feature>
<dbReference type="GO" id="GO:0016853">
    <property type="term" value="F:isomerase activity"/>
    <property type="evidence" value="ECO:0007669"/>
    <property type="project" value="UniProtKB-KW"/>
</dbReference>
<keyword evidence="3 5" id="KW-0697">Rotamase</keyword>
<evidence type="ECO:0000259" key="8">
    <source>
        <dbReference type="PROSITE" id="PS50059"/>
    </source>
</evidence>
<keyword evidence="4 5" id="KW-0413">Isomerase</keyword>
<dbReference type="Gene3D" id="1.10.287.460">
    <property type="entry name" value="Peptidyl-prolyl cis-trans isomerase, FKBP-type, N-terminal domain"/>
    <property type="match status" value="1"/>
</dbReference>
<comment type="caution">
    <text evidence="9">The sequence shown here is derived from an EMBL/GenBank/DDBJ whole genome shotgun (WGS) entry which is preliminary data.</text>
</comment>
<dbReference type="RefSeq" id="WP_279243510.1">
    <property type="nucleotide sequence ID" value="NZ_SHNN01000001.1"/>
</dbReference>
<dbReference type="Proteomes" id="UP001143362">
    <property type="component" value="Unassembled WGS sequence"/>
</dbReference>
<dbReference type="PANTHER" id="PTHR43811">
    <property type="entry name" value="FKBP-TYPE PEPTIDYL-PROLYL CIS-TRANS ISOMERASE FKPA"/>
    <property type="match status" value="1"/>
</dbReference>
<evidence type="ECO:0000256" key="7">
    <source>
        <dbReference type="SAM" id="SignalP"/>
    </source>
</evidence>
<dbReference type="InterPro" id="IPR046357">
    <property type="entry name" value="PPIase_dom_sf"/>
</dbReference>
<evidence type="ECO:0000256" key="4">
    <source>
        <dbReference type="ARBA" id="ARBA00023235"/>
    </source>
</evidence>
<keyword evidence="10" id="KW-1185">Reference proteome</keyword>
<comment type="similarity">
    <text evidence="2 6">Belongs to the FKBP-type PPIase family.</text>
</comment>
<keyword evidence="7" id="KW-0732">Signal</keyword>
<feature type="signal peptide" evidence="7">
    <location>
        <begin position="1"/>
        <end position="23"/>
    </location>
</feature>
<evidence type="ECO:0000256" key="2">
    <source>
        <dbReference type="ARBA" id="ARBA00006577"/>
    </source>
</evidence>
<proteinExistence type="inferred from homology"/>
<comment type="catalytic activity">
    <reaction evidence="1 5 6">
        <text>[protein]-peptidylproline (omega=180) = [protein]-peptidylproline (omega=0)</text>
        <dbReference type="Rhea" id="RHEA:16237"/>
        <dbReference type="Rhea" id="RHEA-COMP:10747"/>
        <dbReference type="Rhea" id="RHEA-COMP:10748"/>
        <dbReference type="ChEBI" id="CHEBI:83833"/>
        <dbReference type="ChEBI" id="CHEBI:83834"/>
        <dbReference type="EC" id="5.2.1.8"/>
    </reaction>
</comment>
<dbReference type="PROSITE" id="PS51257">
    <property type="entry name" value="PROKAR_LIPOPROTEIN"/>
    <property type="match status" value="1"/>
</dbReference>
<reference evidence="9" key="1">
    <citation type="submission" date="2019-02" db="EMBL/GenBank/DDBJ databases">
        <authorList>
            <person name="Li S.-H."/>
        </authorList>
    </citation>
    <scope>NUCLEOTIDE SEQUENCE</scope>
    <source>
        <strain evidence="9">IMCC14734</strain>
    </source>
</reference>
<evidence type="ECO:0000256" key="6">
    <source>
        <dbReference type="RuleBase" id="RU003915"/>
    </source>
</evidence>
<evidence type="ECO:0000313" key="9">
    <source>
        <dbReference type="EMBL" id="MCX2979509.1"/>
    </source>
</evidence>
<evidence type="ECO:0000313" key="10">
    <source>
        <dbReference type="Proteomes" id="UP001143362"/>
    </source>
</evidence>
<feature type="chain" id="PRO_5046232484" description="Peptidyl-prolyl cis-trans isomerase" evidence="7">
    <location>
        <begin position="24"/>
        <end position="242"/>
    </location>
</feature>
<protein>
    <recommendedName>
        <fullName evidence="6">Peptidyl-prolyl cis-trans isomerase</fullName>
        <ecNumber evidence="6">5.2.1.8</ecNumber>
    </recommendedName>
</protein>
<dbReference type="Pfam" id="PF00254">
    <property type="entry name" value="FKBP_C"/>
    <property type="match status" value="1"/>
</dbReference>
<dbReference type="PROSITE" id="PS50059">
    <property type="entry name" value="FKBP_PPIASE"/>
    <property type="match status" value="1"/>
</dbReference>
<name>A0ABT3TB44_9GAMM</name>
<dbReference type="Gene3D" id="3.10.50.40">
    <property type="match status" value="1"/>
</dbReference>
<organism evidence="9 10">
    <name type="scientific">Candidatus Litorirhabdus singularis</name>
    <dbReference type="NCBI Taxonomy" id="2518993"/>
    <lineage>
        <taxon>Bacteria</taxon>
        <taxon>Pseudomonadati</taxon>
        <taxon>Pseudomonadota</taxon>
        <taxon>Gammaproteobacteria</taxon>
        <taxon>Cellvibrionales</taxon>
        <taxon>Halieaceae</taxon>
        <taxon>Candidatus Litorirhabdus</taxon>
    </lineage>
</organism>
<dbReference type="PANTHER" id="PTHR43811:SF19">
    <property type="entry name" value="39 KDA FK506-BINDING NUCLEAR PROTEIN"/>
    <property type="match status" value="1"/>
</dbReference>
<dbReference type="Pfam" id="PF01346">
    <property type="entry name" value="FKBP_N"/>
    <property type="match status" value="1"/>
</dbReference>
<evidence type="ECO:0000256" key="5">
    <source>
        <dbReference type="PROSITE-ProRule" id="PRU00277"/>
    </source>
</evidence>
<dbReference type="EC" id="5.2.1.8" evidence="6"/>
<evidence type="ECO:0000256" key="1">
    <source>
        <dbReference type="ARBA" id="ARBA00000971"/>
    </source>
</evidence>
<evidence type="ECO:0000256" key="3">
    <source>
        <dbReference type="ARBA" id="ARBA00023110"/>
    </source>
</evidence>
<dbReference type="InterPro" id="IPR001179">
    <property type="entry name" value="PPIase_FKBP_dom"/>
</dbReference>
<accession>A0ABT3TB44</accession>
<dbReference type="EMBL" id="SHNN01000001">
    <property type="protein sequence ID" value="MCX2979509.1"/>
    <property type="molecule type" value="Genomic_DNA"/>
</dbReference>
<sequence>MKKLNYAMLAVAALLLTACNQPAQEAEVVEQPVVLETVEQRLSYGLAFNLGQRFKSDGVPVDVPAFVAGVKDALNGSPGLMTQEEMMTELQTYQESSNQQREIEMQQVAMVNAEQGMAFLADNAQAEGVVVLDSGLQYRELQAGDGVSPSAADTVEVHYRGTLLDGTEFDSSYSRNQTVKFGVTQVIPGWTEALQLMSVGSKWQLFIPAELAYGVSGGGPIGPNSTLIFDVELIGIEAPAAE</sequence>